<dbReference type="PIRSF" id="PIRSF015589">
    <property type="entry name" value="PP_kinase"/>
    <property type="match status" value="1"/>
</dbReference>
<keyword evidence="1 6" id="KW-0597">Phosphoprotein</keyword>
<dbReference type="EC" id="2.7.4.1" evidence="6 7"/>
<gene>
    <name evidence="13" type="primary">ppk1</name>
    <name evidence="6" type="synonym">ppk</name>
    <name evidence="13" type="ORF">H9L05_09225</name>
</gene>
<feature type="domain" description="Polyphosphate kinase C-terminal" evidence="11">
    <location>
        <begin position="500"/>
        <end position="655"/>
    </location>
</feature>
<dbReference type="GO" id="GO:0009358">
    <property type="term" value="C:polyphosphate kinase complex"/>
    <property type="evidence" value="ECO:0007669"/>
    <property type="project" value="InterPro"/>
</dbReference>
<evidence type="ECO:0000256" key="5">
    <source>
        <dbReference type="ARBA" id="ARBA00022840"/>
    </source>
</evidence>
<evidence type="ECO:0000259" key="10">
    <source>
        <dbReference type="Pfam" id="PF13089"/>
    </source>
</evidence>
<dbReference type="InterPro" id="IPR003414">
    <property type="entry name" value="PP_kinase"/>
</dbReference>
<dbReference type="HAMAP" id="MF_00347">
    <property type="entry name" value="Polyphosphate_kinase"/>
    <property type="match status" value="1"/>
</dbReference>
<dbReference type="InterPro" id="IPR024953">
    <property type="entry name" value="PP_kinase_middle"/>
</dbReference>
<dbReference type="CDD" id="cd09167">
    <property type="entry name" value="PLDc_EcPPK1_C2_like"/>
    <property type="match status" value="1"/>
</dbReference>
<evidence type="ECO:0000256" key="3">
    <source>
        <dbReference type="ARBA" id="ARBA00022741"/>
    </source>
</evidence>
<proteinExistence type="inferred from homology"/>
<evidence type="ECO:0000256" key="4">
    <source>
        <dbReference type="ARBA" id="ARBA00022777"/>
    </source>
</evidence>
<keyword evidence="6" id="KW-0479">Metal-binding</keyword>
<dbReference type="NCBIfam" id="NF003921">
    <property type="entry name" value="PRK05443.2-2"/>
    <property type="match status" value="1"/>
</dbReference>
<keyword evidence="2 6" id="KW-0808">Transferase</keyword>
<evidence type="ECO:0000259" key="11">
    <source>
        <dbReference type="Pfam" id="PF13090"/>
    </source>
</evidence>
<keyword evidence="5 6" id="KW-0067">ATP-binding</keyword>
<dbReference type="GO" id="GO:0046872">
    <property type="term" value="F:metal ion binding"/>
    <property type="evidence" value="ECO:0007669"/>
    <property type="project" value="UniProtKB-KW"/>
</dbReference>
<dbReference type="GO" id="GO:0005524">
    <property type="term" value="F:ATP binding"/>
    <property type="evidence" value="ECO:0007669"/>
    <property type="project" value="UniProtKB-KW"/>
</dbReference>
<dbReference type="SUPFAM" id="SSF56024">
    <property type="entry name" value="Phospholipase D/nuclease"/>
    <property type="match status" value="2"/>
</dbReference>
<dbReference type="SUPFAM" id="SSF143724">
    <property type="entry name" value="PHP14-like"/>
    <property type="match status" value="1"/>
</dbReference>
<dbReference type="GO" id="GO:0008976">
    <property type="term" value="F:polyphosphate kinase activity"/>
    <property type="evidence" value="ECO:0007669"/>
    <property type="project" value="UniProtKB-UniRule"/>
</dbReference>
<feature type="binding site" evidence="6">
    <location>
        <position position="402"/>
    </location>
    <ligand>
        <name>Mg(2+)</name>
        <dbReference type="ChEBI" id="CHEBI:18420"/>
    </ligand>
</feature>
<evidence type="ECO:0000313" key="14">
    <source>
        <dbReference type="Proteomes" id="UP000516093"/>
    </source>
</evidence>
<evidence type="ECO:0000259" key="9">
    <source>
        <dbReference type="Pfam" id="PF02503"/>
    </source>
</evidence>
<evidence type="ECO:0000256" key="7">
    <source>
        <dbReference type="RuleBase" id="RU003800"/>
    </source>
</evidence>
<evidence type="ECO:0000256" key="2">
    <source>
        <dbReference type="ARBA" id="ARBA00022679"/>
    </source>
</evidence>
<dbReference type="InterPro" id="IPR036830">
    <property type="entry name" value="PP_kinase_middle_dom_sf"/>
</dbReference>
<comment type="function">
    <text evidence="6 7">Catalyzes the reversible transfer of the terminal phosphate of ATP to form a long-chain polyphosphate (polyP).</text>
</comment>
<dbReference type="Gene3D" id="3.30.870.10">
    <property type="entry name" value="Endonuclease Chain A"/>
    <property type="match status" value="2"/>
</dbReference>
<dbReference type="KEGG" id="hqi:H9L05_09225"/>
<comment type="PTM">
    <text evidence="6 7">An intermediate of this reaction is the autophosphorylated ppk in which a phosphate is covalently linked to a histidine residue through a N-P bond.</text>
</comment>
<comment type="cofactor">
    <cofactor evidence="6">
        <name>Mg(2+)</name>
        <dbReference type="ChEBI" id="CHEBI:18420"/>
    </cofactor>
</comment>
<evidence type="ECO:0000259" key="12">
    <source>
        <dbReference type="Pfam" id="PF17941"/>
    </source>
</evidence>
<dbReference type="Pfam" id="PF13089">
    <property type="entry name" value="PP_kinase_N"/>
    <property type="match status" value="1"/>
</dbReference>
<name>A0A7H0GZI1_9BACT</name>
<feature type="domain" description="Polyphosphate kinase C-terminal" evidence="12">
    <location>
        <begin position="329"/>
        <end position="490"/>
    </location>
</feature>
<evidence type="ECO:0000256" key="6">
    <source>
        <dbReference type="HAMAP-Rule" id="MF_00347"/>
    </source>
</evidence>
<dbReference type="GO" id="GO:0006799">
    <property type="term" value="P:polyphosphate biosynthetic process"/>
    <property type="evidence" value="ECO:0007669"/>
    <property type="project" value="UniProtKB-UniRule"/>
</dbReference>
<keyword evidence="4 6" id="KW-0418">Kinase</keyword>
<keyword evidence="14" id="KW-1185">Reference proteome</keyword>
<dbReference type="InterPro" id="IPR025200">
    <property type="entry name" value="PPK_C_dom2"/>
</dbReference>
<evidence type="ECO:0000256" key="1">
    <source>
        <dbReference type="ARBA" id="ARBA00022553"/>
    </source>
</evidence>
<dbReference type="NCBIfam" id="TIGR03705">
    <property type="entry name" value="poly_P_kin"/>
    <property type="match status" value="1"/>
</dbReference>
<dbReference type="PANTHER" id="PTHR30218">
    <property type="entry name" value="POLYPHOSPHATE KINASE"/>
    <property type="match status" value="1"/>
</dbReference>
<comment type="similarity">
    <text evidence="6 7">Belongs to the polyphosphate kinase 1 (PPK1) family.</text>
</comment>
<dbReference type="EMBL" id="CP060784">
    <property type="protein sequence ID" value="QNP53697.1"/>
    <property type="molecule type" value="Genomic_DNA"/>
</dbReference>
<dbReference type="AlphaFoldDB" id="A0A7H0GZI1"/>
<dbReference type="InterPro" id="IPR025198">
    <property type="entry name" value="PPK_N_dom"/>
</dbReference>
<keyword evidence="6" id="KW-0460">Magnesium</keyword>
<protein>
    <recommendedName>
        <fullName evidence="6 7">Polyphosphate kinase</fullName>
        <ecNumber evidence="6 7">2.7.4.1</ecNumber>
    </recommendedName>
    <alternativeName>
        <fullName evidence="6">ATP-polyphosphate phosphotransferase</fullName>
    </alternativeName>
    <alternativeName>
        <fullName evidence="6">Polyphosphoric acid kinase</fullName>
    </alternativeName>
</protein>
<dbReference type="CDD" id="cd09164">
    <property type="entry name" value="PLDc_EcPPK1_C1_like"/>
    <property type="match status" value="1"/>
</dbReference>
<feature type="region of interest" description="Disordered" evidence="8">
    <location>
        <begin position="682"/>
        <end position="714"/>
    </location>
</feature>
<dbReference type="PANTHER" id="PTHR30218:SF0">
    <property type="entry name" value="POLYPHOSPHATE KINASE"/>
    <property type="match status" value="1"/>
</dbReference>
<sequence length="738" mass="84045">MLNRELSWLAFNARVLQEAQSPEVPLLERLKFMAIFSSNLDEYFKVRVATLRRLVKLKKKTRAKLGEDPAEQLKNLLAEVNKQQEAFGDTFRGSILPELHRQHIHLLSDHDLSETQREWVEEYFREKVRDLLSPVSLDDNLHHLFLKDQSVYLTFLLTEPVKEKKHQPDERILVMELPTKRHGGRFVQLPAEGEERYVLFLDDVIRCCATELFPQYKRVQVHAIKISRDAELDIQEEVSGNLMAKIKSSLQKRETGYPARLLYDPAMPNEVLRAVMQKTGIGKGELVAGSRYHNFRDFFGFPDVGRPDLTFPPQPPLPHPTLPRGAGSMLAAIAERDHLLHLPYQSFEYVTRFLTEAALDPAVTSIGVTLYRVSAKSEVAKALVKAAKQGKQVTVVVELKARFDEESNMYWAEKLQDAGANVIFGIPDLKVHSKLALVTRTENEKAKHYAYLSTGNFNEVTSQIYADHGLFTADERLTNEVSRVFDYFLDRQAKDGFEYLLVAPFELRDRLNELVDREIELAKAGKDAYIILKVNALQDERMIHKLYEASAAGVRVELLVRGISCLIPQVPGQSENIEQRGIVDRYLEHARVYVFGNDGDEKVFVASSDWMARNLDRRVEVGFPILDPKIRAEVRHLLDLQRQDNVKSRDFHNNFIGQDDKNAPQVRAQLATYEYLKKLSKARPTEKAGAKPAGKKAPGRSRPLNGQEGQEQKSPQLRSWGLFYCCYIIASGSGAAAQ</sequence>
<dbReference type="SUPFAM" id="SSF140356">
    <property type="entry name" value="PPK N-terminal domain-like"/>
    <property type="match status" value="1"/>
</dbReference>
<dbReference type="Proteomes" id="UP000516093">
    <property type="component" value="Chromosome"/>
</dbReference>
<feature type="binding site" evidence="6">
    <location>
        <position position="561"/>
    </location>
    <ligand>
        <name>ATP</name>
        <dbReference type="ChEBI" id="CHEBI:30616"/>
    </ligand>
</feature>
<dbReference type="InterPro" id="IPR041108">
    <property type="entry name" value="PP_kinase_C_1"/>
</dbReference>
<dbReference type="InterPro" id="IPR036832">
    <property type="entry name" value="PPK_N_dom_sf"/>
</dbReference>
<feature type="domain" description="Polyphosphate kinase N-terminal" evidence="10">
    <location>
        <begin position="2"/>
        <end position="106"/>
    </location>
</feature>
<dbReference type="Pfam" id="PF13090">
    <property type="entry name" value="PP_kinase_C"/>
    <property type="match status" value="1"/>
</dbReference>
<keyword evidence="3 6" id="KW-0547">Nucleotide-binding</keyword>
<accession>A0A7H0GZI1</accession>
<evidence type="ECO:0000313" key="13">
    <source>
        <dbReference type="EMBL" id="QNP53697.1"/>
    </source>
</evidence>
<feature type="active site" description="Phosphohistidine intermediate" evidence="6">
    <location>
        <position position="432"/>
    </location>
</feature>
<feature type="binding site" evidence="6">
    <location>
        <position position="465"/>
    </location>
    <ligand>
        <name>ATP</name>
        <dbReference type="ChEBI" id="CHEBI:30616"/>
    </ligand>
</feature>
<organism evidence="13 14">
    <name type="scientific">Hymenobacter qilianensis</name>
    <dbReference type="NCBI Taxonomy" id="1385715"/>
    <lineage>
        <taxon>Bacteria</taxon>
        <taxon>Pseudomonadati</taxon>
        <taxon>Bacteroidota</taxon>
        <taxon>Cytophagia</taxon>
        <taxon>Cytophagales</taxon>
        <taxon>Hymenobacteraceae</taxon>
        <taxon>Hymenobacter</taxon>
    </lineage>
</organism>
<dbReference type="Gene3D" id="1.20.58.310">
    <property type="entry name" value="Polyphosphate kinase N-terminal domain"/>
    <property type="match status" value="1"/>
</dbReference>
<feature type="domain" description="Polyphosphate kinase middle" evidence="9">
    <location>
        <begin position="116"/>
        <end position="301"/>
    </location>
</feature>
<comment type="catalytic activity">
    <reaction evidence="6 7">
        <text>[phosphate](n) + ATP = [phosphate](n+1) + ADP</text>
        <dbReference type="Rhea" id="RHEA:19573"/>
        <dbReference type="Rhea" id="RHEA-COMP:9859"/>
        <dbReference type="Rhea" id="RHEA-COMP:14280"/>
        <dbReference type="ChEBI" id="CHEBI:16838"/>
        <dbReference type="ChEBI" id="CHEBI:30616"/>
        <dbReference type="ChEBI" id="CHEBI:456216"/>
        <dbReference type="EC" id="2.7.4.1"/>
    </reaction>
</comment>
<feature type="binding site" evidence="6">
    <location>
        <position position="372"/>
    </location>
    <ligand>
        <name>Mg(2+)</name>
        <dbReference type="ChEBI" id="CHEBI:18420"/>
    </ligand>
</feature>
<dbReference type="Pfam" id="PF02503">
    <property type="entry name" value="PP_kinase"/>
    <property type="match status" value="1"/>
</dbReference>
<feature type="binding site" evidence="6">
    <location>
        <position position="589"/>
    </location>
    <ligand>
        <name>ATP</name>
        <dbReference type="ChEBI" id="CHEBI:30616"/>
    </ligand>
</feature>
<reference evidence="13 14" key="1">
    <citation type="submission" date="2020-08" db="EMBL/GenBank/DDBJ databases">
        <title>Genome sequence of Hymenobacter qilianensis JCM 19763T.</title>
        <authorList>
            <person name="Hyun D.-W."/>
            <person name="Bae J.-W."/>
        </authorList>
    </citation>
    <scope>NUCLEOTIDE SEQUENCE [LARGE SCALE GENOMIC DNA]</scope>
    <source>
        <strain evidence="13 14">JCM 19763</strain>
    </source>
</reference>
<evidence type="ECO:0000256" key="8">
    <source>
        <dbReference type="SAM" id="MobiDB-lite"/>
    </source>
</evidence>
<dbReference type="Gene3D" id="3.30.1840.10">
    <property type="entry name" value="Polyphosphate kinase middle domain"/>
    <property type="match status" value="1"/>
</dbReference>
<feature type="binding site" evidence="6">
    <location>
        <position position="39"/>
    </location>
    <ligand>
        <name>ATP</name>
        <dbReference type="ChEBI" id="CHEBI:30616"/>
    </ligand>
</feature>
<dbReference type="Pfam" id="PF17941">
    <property type="entry name" value="PP_kinase_C_1"/>
    <property type="match status" value="1"/>
</dbReference>
<dbReference type="NCBIfam" id="NF003917">
    <property type="entry name" value="PRK05443.1-1"/>
    <property type="match status" value="1"/>
</dbReference>